<dbReference type="AlphaFoldDB" id="A1TP67"/>
<feature type="compositionally biased region" description="Low complexity" evidence="1">
    <location>
        <begin position="14"/>
        <end position="28"/>
    </location>
</feature>
<dbReference type="EMBL" id="CP000512">
    <property type="protein sequence ID" value="ABM32755.1"/>
    <property type="molecule type" value="Genomic_DNA"/>
</dbReference>
<feature type="compositionally biased region" description="Basic and acidic residues" evidence="1">
    <location>
        <begin position="243"/>
        <end position="255"/>
    </location>
</feature>
<dbReference type="KEGG" id="aav:Aave_2177"/>
<feature type="region of interest" description="Disordered" evidence="1">
    <location>
        <begin position="1"/>
        <end position="83"/>
    </location>
</feature>
<feature type="region of interest" description="Disordered" evidence="1">
    <location>
        <begin position="154"/>
        <end position="176"/>
    </location>
</feature>
<dbReference type="Proteomes" id="UP000002596">
    <property type="component" value="Chromosome"/>
</dbReference>
<sequence>MKNSIGRLFHHRSSTSSSQVSQPRAPSAPSAPPAGTGGARSRRADGAGLLSFLRPRSTARGAESPPSPSWSPASPDAQLHREQDIQAAVAHMNTHAAPRRVRMTLAEALQRTAEEEAAAARRQDSGSASFDIDAIDDADIEAVIDSLRVSGTAATPGHGATSAAMEQTPRSGTFAPGRDVTAEAANAAAARKAAAGRSYFDYAPHEDRLTHRERKTIHSLTKSTARKVGPAGVPGERSPSIADYRRGALPPHRESPIPSLESVPEESSSASTAAPAPPNSSSSSSRTFYDARSASLSENEEEAADTPATNEAATSAATALRDSPMLRRWIDELPPPPYVSEARRRP</sequence>
<feature type="region of interest" description="Disordered" evidence="1">
    <location>
        <begin position="195"/>
        <end position="346"/>
    </location>
</feature>
<gene>
    <name evidence="2" type="ordered locus">Aave_2177</name>
</gene>
<evidence type="ECO:0000313" key="3">
    <source>
        <dbReference type="Proteomes" id="UP000002596"/>
    </source>
</evidence>
<name>A1TP67_PARC0</name>
<dbReference type="HOGENOM" id="CLU_800825_0_0_4"/>
<protein>
    <submittedName>
        <fullName evidence="2">Uncharacterized protein</fullName>
    </submittedName>
</protein>
<proteinExistence type="predicted"/>
<organism evidence="2 3">
    <name type="scientific">Paracidovorax citrulli (strain AAC00-1)</name>
    <name type="common">Acidovorax citrulli</name>
    <dbReference type="NCBI Taxonomy" id="397945"/>
    <lineage>
        <taxon>Bacteria</taxon>
        <taxon>Pseudomonadati</taxon>
        <taxon>Pseudomonadota</taxon>
        <taxon>Betaproteobacteria</taxon>
        <taxon>Burkholderiales</taxon>
        <taxon>Comamonadaceae</taxon>
        <taxon>Paracidovorax</taxon>
    </lineage>
</organism>
<feature type="compositionally biased region" description="Low complexity" evidence="1">
    <location>
        <begin position="306"/>
        <end position="319"/>
    </location>
</feature>
<evidence type="ECO:0000256" key="1">
    <source>
        <dbReference type="SAM" id="MobiDB-lite"/>
    </source>
</evidence>
<feature type="compositionally biased region" description="Low complexity" evidence="1">
    <location>
        <begin position="256"/>
        <end position="297"/>
    </location>
</feature>
<accession>A1TP67</accession>
<evidence type="ECO:0000313" key="2">
    <source>
        <dbReference type="EMBL" id="ABM32755.1"/>
    </source>
</evidence>
<reference evidence="2" key="1">
    <citation type="submission" date="2006-12" db="EMBL/GenBank/DDBJ databases">
        <title>Complete sequence of Acidovorax avenae subsp. citrulli AAC00-1.</title>
        <authorList>
            <consortium name="US DOE Joint Genome Institute"/>
            <person name="Copeland A."/>
            <person name="Lucas S."/>
            <person name="Lapidus A."/>
            <person name="Barry K."/>
            <person name="Detter J.C."/>
            <person name="Glavina del Rio T."/>
            <person name="Dalin E."/>
            <person name="Tice H."/>
            <person name="Pitluck S."/>
            <person name="Kiss H."/>
            <person name="Brettin T."/>
            <person name="Bruce D."/>
            <person name="Han C."/>
            <person name="Tapia R."/>
            <person name="Gilna P."/>
            <person name="Schmutz J."/>
            <person name="Larimer F."/>
            <person name="Land M."/>
            <person name="Hauser L."/>
            <person name="Kyrpides N."/>
            <person name="Kim E."/>
            <person name="Stahl D."/>
            <person name="Richardson P."/>
        </authorList>
    </citation>
    <scope>NUCLEOTIDE SEQUENCE</scope>
    <source>
        <strain evidence="2">AAC00-1</strain>
    </source>
</reference>
<dbReference type="RefSeq" id="WP_011795291.1">
    <property type="nucleotide sequence ID" value="NC_008752.1"/>
</dbReference>